<reference evidence="3 4" key="1">
    <citation type="submission" date="2014-01" db="EMBL/GenBank/DDBJ databases">
        <title>Genome sequence determination for a cystic fibrosis isolate, Inquilinus limosus.</title>
        <authorList>
            <person name="Pino M."/>
            <person name="Di Conza J."/>
            <person name="Gutkind G."/>
        </authorList>
    </citation>
    <scope>NUCLEOTIDE SEQUENCE [LARGE SCALE GENOMIC DNA]</scope>
    <source>
        <strain evidence="3 4">MP06</strain>
    </source>
</reference>
<dbReference type="InterPro" id="IPR002347">
    <property type="entry name" value="SDR_fam"/>
</dbReference>
<dbReference type="GO" id="GO:0030497">
    <property type="term" value="P:fatty acid elongation"/>
    <property type="evidence" value="ECO:0007669"/>
    <property type="project" value="TreeGrafter"/>
</dbReference>
<comment type="caution">
    <text evidence="3">The sequence shown here is derived from an EMBL/GenBank/DDBJ whole genome shotgun (WGS) entry which is preliminary data.</text>
</comment>
<dbReference type="PROSITE" id="PS00061">
    <property type="entry name" value="ADH_SHORT"/>
    <property type="match status" value="1"/>
</dbReference>
<sequence>MEFQDRHVVVTGGTGALGAAVVGLLLEAGATCHVPVRDVKDSRRFAHRGHDRVVLSPVPDLANEGAVTAFYAALPGLWASIHAAGGFAMAPIAETGRDLLQQQLDTNLVSAFLCCRGAIQAIGRGGAGGRIVNVAARPALEWRLGAGMIAYTASKAALAALTVALAQEVAGQGILVNAVAPSTMDTPANRAAMPKAGHAAWPKVEEVAATILHLASPANQVARGAVVPVYGRV</sequence>
<dbReference type="Proteomes" id="UP000029995">
    <property type="component" value="Unassembled WGS sequence"/>
</dbReference>
<dbReference type="Gene3D" id="3.40.50.720">
    <property type="entry name" value="NAD(P)-binding Rossmann-like Domain"/>
    <property type="match status" value="1"/>
</dbReference>
<dbReference type="PRINTS" id="PR00081">
    <property type="entry name" value="GDHRDH"/>
</dbReference>
<dbReference type="EMBL" id="JANX01000277">
    <property type="protein sequence ID" value="KGM32697.1"/>
    <property type="molecule type" value="Genomic_DNA"/>
</dbReference>
<dbReference type="RefSeq" id="WP_034842251.1">
    <property type="nucleotide sequence ID" value="NZ_JANX01000277.1"/>
</dbReference>
<dbReference type="PANTHER" id="PTHR42760">
    <property type="entry name" value="SHORT-CHAIN DEHYDROGENASES/REDUCTASES FAMILY MEMBER"/>
    <property type="match status" value="1"/>
</dbReference>
<dbReference type="GO" id="GO:0016616">
    <property type="term" value="F:oxidoreductase activity, acting on the CH-OH group of donors, NAD or NADP as acceptor"/>
    <property type="evidence" value="ECO:0007669"/>
    <property type="project" value="TreeGrafter"/>
</dbReference>
<evidence type="ECO:0000313" key="3">
    <source>
        <dbReference type="EMBL" id="KGM32697.1"/>
    </source>
</evidence>
<organism evidence="3 4">
    <name type="scientific">Inquilinus limosus MP06</name>
    <dbReference type="NCBI Taxonomy" id="1398085"/>
    <lineage>
        <taxon>Bacteria</taxon>
        <taxon>Pseudomonadati</taxon>
        <taxon>Pseudomonadota</taxon>
        <taxon>Alphaproteobacteria</taxon>
        <taxon>Rhodospirillales</taxon>
        <taxon>Rhodospirillaceae</taxon>
        <taxon>Inquilinus</taxon>
    </lineage>
</organism>
<dbReference type="SUPFAM" id="SSF51735">
    <property type="entry name" value="NAD(P)-binding Rossmann-fold domains"/>
    <property type="match status" value="1"/>
</dbReference>
<evidence type="ECO:0000313" key="4">
    <source>
        <dbReference type="Proteomes" id="UP000029995"/>
    </source>
</evidence>
<dbReference type="InterPro" id="IPR020904">
    <property type="entry name" value="Sc_DH/Rdtase_CS"/>
</dbReference>
<evidence type="ECO:0000256" key="2">
    <source>
        <dbReference type="RuleBase" id="RU000363"/>
    </source>
</evidence>
<dbReference type="AlphaFoldDB" id="A0A0A0D6P6"/>
<dbReference type="PANTHER" id="PTHR42760:SF40">
    <property type="entry name" value="3-OXOACYL-[ACYL-CARRIER-PROTEIN] REDUCTASE, CHLOROPLASTIC"/>
    <property type="match status" value="1"/>
</dbReference>
<name>A0A0A0D6P6_9PROT</name>
<accession>A0A0A0D6P6</accession>
<proteinExistence type="inferred from homology"/>
<gene>
    <name evidence="3" type="ORF">P409_19900</name>
</gene>
<protein>
    <submittedName>
        <fullName evidence="3">Short-chain dehydrogenase</fullName>
    </submittedName>
</protein>
<dbReference type="InterPro" id="IPR036291">
    <property type="entry name" value="NAD(P)-bd_dom_sf"/>
</dbReference>
<comment type="similarity">
    <text evidence="1 2">Belongs to the short-chain dehydrogenases/reductases (SDR) family.</text>
</comment>
<evidence type="ECO:0000256" key="1">
    <source>
        <dbReference type="ARBA" id="ARBA00006484"/>
    </source>
</evidence>
<dbReference type="PRINTS" id="PR00080">
    <property type="entry name" value="SDRFAMILY"/>
</dbReference>
<dbReference type="OrthoDB" id="9810908at2"/>
<dbReference type="Pfam" id="PF00106">
    <property type="entry name" value="adh_short"/>
    <property type="match status" value="1"/>
</dbReference>